<name>A0A0Q0D352_PSEA0</name>
<organism evidence="1 2">
    <name type="scientific">Pseudomonas amygdali pv. ulmi</name>
    <dbReference type="NCBI Taxonomy" id="251720"/>
    <lineage>
        <taxon>Bacteria</taxon>
        <taxon>Pseudomonadati</taxon>
        <taxon>Pseudomonadota</taxon>
        <taxon>Gammaproteobacteria</taxon>
        <taxon>Pseudomonadales</taxon>
        <taxon>Pseudomonadaceae</taxon>
        <taxon>Pseudomonas</taxon>
        <taxon>Pseudomonas amygdali</taxon>
    </lineage>
</organism>
<dbReference type="Gene3D" id="3.40.630.30">
    <property type="match status" value="1"/>
</dbReference>
<reference evidence="1 2" key="1">
    <citation type="submission" date="2015-09" db="EMBL/GenBank/DDBJ databases">
        <title>Genome announcement of multiple Pseudomonas syringae strains.</title>
        <authorList>
            <person name="Thakur S."/>
            <person name="Wang P.W."/>
            <person name="Gong Y."/>
            <person name="Weir B.S."/>
            <person name="Guttman D.S."/>
        </authorList>
    </citation>
    <scope>NUCLEOTIDE SEQUENCE [LARGE SCALE GENOMIC DNA]</scope>
    <source>
        <strain evidence="1 2">ICMP3962</strain>
    </source>
</reference>
<accession>A0A0Q0D352</accession>
<dbReference type="SUPFAM" id="SSF55729">
    <property type="entry name" value="Acyl-CoA N-acyltransferases (Nat)"/>
    <property type="match status" value="1"/>
</dbReference>
<sequence length="184" mass="20793">MTGMGFSVCVIDASSELFNAVLALRSRYLGENPAQEDDFERRERTRDALSYHLVYLNQGQVVGTMRATPLGHGLSFVERAVNVPAHFAEPTDAFDANRLVMDERYRGGRHLRTFLLQAAIWLKANTHLRFISALCRGQLAALYVGIGGRVLVDDLAWNGVLNERRYSLVYLELEHVYQTVKGYN</sequence>
<protein>
    <submittedName>
        <fullName evidence="1">Integrating conjugative element protein</fullName>
    </submittedName>
</protein>
<dbReference type="PATRIC" id="fig|251720.4.peg.6064"/>
<gene>
    <name evidence="1" type="ORF">ALO41_200048</name>
</gene>
<dbReference type="InterPro" id="IPR016181">
    <property type="entry name" value="Acyl_CoA_acyltransferase"/>
</dbReference>
<dbReference type="AlphaFoldDB" id="A0A0Q0D352"/>
<dbReference type="Proteomes" id="UP000050266">
    <property type="component" value="Unassembled WGS sequence"/>
</dbReference>
<comment type="caution">
    <text evidence="1">The sequence shown here is derived from an EMBL/GenBank/DDBJ whole genome shotgun (WGS) entry which is preliminary data.</text>
</comment>
<dbReference type="EMBL" id="LJRQ01000226">
    <property type="protein sequence ID" value="KPZ11704.1"/>
    <property type="molecule type" value="Genomic_DNA"/>
</dbReference>
<evidence type="ECO:0000313" key="1">
    <source>
        <dbReference type="EMBL" id="KPZ11704.1"/>
    </source>
</evidence>
<proteinExistence type="predicted"/>
<evidence type="ECO:0000313" key="2">
    <source>
        <dbReference type="Proteomes" id="UP000050266"/>
    </source>
</evidence>